<protein>
    <submittedName>
        <fullName evidence="1">Uncharacterized protein</fullName>
    </submittedName>
</protein>
<evidence type="ECO:0000313" key="1">
    <source>
        <dbReference type="EMBL" id="CDR95098.1"/>
    </source>
</evidence>
<dbReference type="VEuPathDB" id="PiroplasmaDB:BBBOND_0202550"/>
<organism evidence="1 2">
    <name type="scientific">Babesia bigemina</name>
    <dbReference type="NCBI Taxonomy" id="5866"/>
    <lineage>
        <taxon>Eukaryota</taxon>
        <taxon>Sar</taxon>
        <taxon>Alveolata</taxon>
        <taxon>Apicomplexa</taxon>
        <taxon>Aconoidasida</taxon>
        <taxon>Piroplasmida</taxon>
        <taxon>Babesiidae</taxon>
        <taxon>Babesia</taxon>
    </lineage>
</organism>
<sequence length="328" mass="36139">MVYTSLTYAPRNFREGIDWLVALKRNGFENNLKAISDAVYNFLADKPVGSDKLPIYQYVTLITKEFLEQEELKDRRVVETMLAKFNEPKDQKSDFFVKFFKGISELGGRKFVKHWGINGENIAEKLSKSVDVCETFLKSIQVPGQYKSAYSSKATWEASCSDNPQECAAVFVGIAPMLYAGLTSLKDATAAEVVKSAPDRAKADVENLLNALRYVGPACRASMSPSDVSNALRDFDYDILGTLADLSEFWMYHGLDSAGVAEALKYYHSKYGSYPITGGDNGVNMGLVNAWNSKLAKKPAKTDNALGSDNTYYPGMPTVANLNAASPI</sequence>
<dbReference type="EMBL" id="LK391708">
    <property type="protein sequence ID" value="CDR95098.1"/>
    <property type="molecule type" value="Genomic_DNA"/>
</dbReference>
<dbReference type="AlphaFoldDB" id="A0A061D3C4"/>
<dbReference type="Proteomes" id="UP000033188">
    <property type="component" value="Chromosome 2"/>
</dbReference>
<accession>A0A061D3C4</accession>
<dbReference type="OrthoDB" id="366608at2759"/>
<reference evidence="2" key="1">
    <citation type="submission" date="2014-06" db="EMBL/GenBank/DDBJ databases">
        <authorList>
            <person name="Aslett M."/>
            <person name="De Silva N."/>
        </authorList>
    </citation>
    <scope>NUCLEOTIDE SEQUENCE [LARGE SCALE GENOMIC DNA]</scope>
    <source>
        <strain evidence="2">Bond</strain>
    </source>
</reference>
<dbReference type="RefSeq" id="XP_012767284.1">
    <property type="nucleotide sequence ID" value="XM_012911830.1"/>
</dbReference>
<dbReference type="KEGG" id="bbig:BBBOND_0202550"/>
<gene>
    <name evidence="1" type="ORF">BBBOND_0202550</name>
</gene>
<name>A0A061D3C4_BABBI</name>
<keyword evidence="2" id="KW-1185">Reference proteome</keyword>
<dbReference type="GeneID" id="24563639"/>
<proteinExistence type="predicted"/>
<evidence type="ECO:0000313" key="2">
    <source>
        <dbReference type="Proteomes" id="UP000033188"/>
    </source>
</evidence>